<keyword evidence="6" id="KW-1185">Reference proteome</keyword>
<evidence type="ECO:0000256" key="3">
    <source>
        <dbReference type="ARBA" id="ARBA00022989"/>
    </source>
</evidence>
<dbReference type="GO" id="GO:0005886">
    <property type="term" value="C:plasma membrane"/>
    <property type="evidence" value="ECO:0007669"/>
    <property type="project" value="TreeGrafter"/>
</dbReference>
<dbReference type="GO" id="GO:0005524">
    <property type="term" value="F:ATP binding"/>
    <property type="evidence" value="ECO:0007669"/>
    <property type="project" value="InterPro"/>
</dbReference>
<evidence type="ECO:0000313" key="5">
    <source>
        <dbReference type="EMBL" id="KAH1178672.1"/>
    </source>
</evidence>
<dbReference type="Proteomes" id="UP000827986">
    <property type="component" value="Unassembled WGS sequence"/>
</dbReference>
<dbReference type="GO" id="GO:0042626">
    <property type="term" value="F:ATPase-coupled transmembrane transporter activity"/>
    <property type="evidence" value="ECO:0007669"/>
    <property type="project" value="TreeGrafter"/>
</dbReference>
<dbReference type="EMBL" id="JAHDVG010000474">
    <property type="protein sequence ID" value="KAH1178672.1"/>
    <property type="molecule type" value="Genomic_DNA"/>
</dbReference>
<keyword evidence="4" id="KW-0472">Membrane</keyword>
<dbReference type="InterPro" id="IPR036640">
    <property type="entry name" value="ABC1_TM_sf"/>
</dbReference>
<organism evidence="5 6">
    <name type="scientific">Mauremys mutica</name>
    <name type="common">yellowpond turtle</name>
    <dbReference type="NCBI Taxonomy" id="74926"/>
    <lineage>
        <taxon>Eukaryota</taxon>
        <taxon>Metazoa</taxon>
        <taxon>Chordata</taxon>
        <taxon>Craniata</taxon>
        <taxon>Vertebrata</taxon>
        <taxon>Euteleostomi</taxon>
        <taxon>Archelosauria</taxon>
        <taxon>Testudinata</taxon>
        <taxon>Testudines</taxon>
        <taxon>Cryptodira</taxon>
        <taxon>Durocryptodira</taxon>
        <taxon>Testudinoidea</taxon>
        <taxon>Geoemydidae</taxon>
        <taxon>Geoemydinae</taxon>
        <taxon>Mauremys</taxon>
    </lineage>
</organism>
<dbReference type="InterPro" id="IPR039421">
    <property type="entry name" value="Type_1_exporter"/>
</dbReference>
<name>A0A9D3XEZ6_9SAUR</name>
<sequence length="75" mass="8334">VFLSITFSSYCLGTAAPHSGTFSIARGAAFKVFKIIYQKPTIDSFSSDGHKLDHIKGPLEFNNVQFSYFSRPDVQ</sequence>
<dbReference type="InterPro" id="IPR027417">
    <property type="entry name" value="P-loop_NTPase"/>
</dbReference>
<dbReference type="PANTHER" id="PTHR24222:SF76">
    <property type="entry name" value="MYCOBACTIN IMPORT ATP-BINDING_PERMEASE PROTEIN IRTB"/>
    <property type="match status" value="1"/>
</dbReference>
<reference evidence="5" key="1">
    <citation type="submission" date="2021-09" db="EMBL/GenBank/DDBJ databases">
        <title>The genome of Mauremys mutica provides insights into the evolution of semi-aquatic lifestyle.</title>
        <authorList>
            <person name="Gong S."/>
            <person name="Gao Y."/>
        </authorList>
    </citation>
    <scope>NUCLEOTIDE SEQUENCE</scope>
    <source>
        <strain evidence="5">MM-2020</strain>
        <tissue evidence="5">Muscle</tissue>
    </source>
</reference>
<dbReference type="AlphaFoldDB" id="A0A9D3XEZ6"/>
<dbReference type="Gene3D" id="1.20.1560.10">
    <property type="entry name" value="ABC transporter type 1, transmembrane domain"/>
    <property type="match status" value="1"/>
</dbReference>
<feature type="non-terminal residue" evidence="5">
    <location>
        <position position="75"/>
    </location>
</feature>
<dbReference type="PANTHER" id="PTHR24222">
    <property type="entry name" value="ABC TRANSPORTER B FAMILY"/>
    <property type="match status" value="1"/>
</dbReference>
<comment type="caution">
    <text evidence="5">The sequence shown here is derived from an EMBL/GenBank/DDBJ whole genome shotgun (WGS) entry which is preliminary data.</text>
</comment>
<evidence type="ECO:0000256" key="4">
    <source>
        <dbReference type="ARBA" id="ARBA00023136"/>
    </source>
</evidence>
<proteinExistence type="predicted"/>
<evidence type="ECO:0000256" key="2">
    <source>
        <dbReference type="ARBA" id="ARBA00022692"/>
    </source>
</evidence>
<gene>
    <name evidence="5" type="ORF">KIL84_012374</name>
</gene>
<comment type="subcellular location">
    <subcellularLocation>
        <location evidence="1">Membrane</location>
        <topology evidence="1">Multi-pass membrane protein</topology>
    </subcellularLocation>
</comment>
<evidence type="ECO:0000313" key="6">
    <source>
        <dbReference type="Proteomes" id="UP000827986"/>
    </source>
</evidence>
<keyword evidence="2" id="KW-0812">Transmembrane</keyword>
<feature type="non-terminal residue" evidence="5">
    <location>
        <position position="1"/>
    </location>
</feature>
<accession>A0A9D3XEZ6</accession>
<evidence type="ECO:0000256" key="1">
    <source>
        <dbReference type="ARBA" id="ARBA00004141"/>
    </source>
</evidence>
<protein>
    <submittedName>
        <fullName evidence="5">Uncharacterized protein</fullName>
    </submittedName>
</protein>
<keyword evidence="3" id="KW-1133">Transmembrane helix</keyword>
<dbReference type="Gene3D" id="3.40.50.300">
    <property type="entry name" value="P-loop containing nucleotide triphosphate hydrolases"/>
    <property type="match status" value="1"/>
</dbReference>